<proteinExistence type="predicted"/>
<reference evidence="4" key="1">
    <citation type="journal article" date="2024" name="Gigascience">
        <title>Chromosome-level genome of the poultry shaft louse Menopon gallinae provides insight into the host-switching and adaptive evolution of parasitic lice.</title>
        <authorList>
            <person name="Xu Y."/>
            <person name="Ma L."/>
            <person name="Liu S."/>
            <person name="Liang Y."/>
            <person name="Liu Q."/>
            <person name="He Z."/>
            <person name="Tian L."/>
            <person name="Duan Y."/>
            <person name="Cai W."/>
            <person name="Li H."/>
            <person name="Song F."/>
        </authorList>
    </citation>
    <scope>NUCLEOTIDE SEQUENCE</scope>
    <source>
        <strain evidence="4">Cailab_2023a</strain>
    </source>
</reference>
<feature type="transmembrane region" description="Helical" evidence="2">
    <location>
        <begin position="210"/>
        <end position="243"/>
    </location>
</feature>
<evidence type="ECO:0000256" key="1">
    <source>
        <dbReference type="SAM" id="MobiDB-lite"/>
    </source>
</evidence>
<gene>
    <name evidence="4" type="ORF">PYX00_004754</name>
</gene>
<sequence>MWFKTVVFLSVLSAVLAVTNETNRESYVSYKKKYYGELYKKFERANELENERRSEEYAGEALSGVYSECLAQISFSCLQKKVLNFINRMNRMEKFSLLGNYVSVVRTKNDYEPEAEFQARLNKEEKDSGLDDLMDNTIDRFFNNHIIRFKIPNAFAVLKNSEKRNYQEEATALDFRFPYVDETEGRKKKGGGKMGKKMMMMMMSGLKTKLMLMGPMMMGMAGLMSMKSIMMSLIALMISKVMLIKKLMMMKNKGGNGGGGGGWDNGGGGGGGPWSSGGGSGGGGGGGWDRRNMQDRWDASNLAYRAYSTVENLF</sequence>
<name>A0AAW2I5X4_9NEOP</name>
<dbReference type="EMBL" id="JARGDH010000002">
    <property type="protein sequence ID" value="KAL0277502.1"/>
    <property type="molecule type" value="Genomic_DNA"/>
</dbReference>
<keyword evidence="2" id="KW-1133">Transmembrane helix</keyword>
<keyword evidence="2" id="KW-0812">Transmembrane</keyword>
<feature type="signal peptide" evidence="3">
    <location>
        <begin position="1"/>
        <end position="17"/>
    </location>
</feature>
<dbReference type="GO" id="GO:0016020">
    <property type="term" value="C:membrane"/>
    <property type="evidence" value="ECO:0007669"/>
    <property type="project" value="TreeGrafter"/>
</dbReference>
<keyword evidence="2" id="KW-0472">Membrane</keyword>
<protein>
    <submittedName>
        <fullName evidence="4">Uncharacterized protein</fullName>
    </submittedName>
</protein>
<dbReference type="PANTHER" id="PTHR21879">
    <property type="entry name" value="FI03362P-RELATED-RELATED"/>
    <property type="match status" value="1"/>
</dbReference>
<evidence type="ECO:0000256" key="3">
    <source>
        <dbReference type="SAM" id="SignalP"/>
    </source>
</evidence>
<evidence type="ECO:0000256" key="2">
    <source>
        <dbReference type="SAM" id="Phobius"/>
    </source>
</evidence>
<accession>A0AAW2I5X4</accession>
<feature type="compositionally biased region" description="Gly residues" evidence="1">
    <location>
        <begin position="259"/>
        <end position="287"/>
    </location>
</feature>
<dbReference type="Pfam" id="PF07898">
    <property type="entry name" value="DUF1676"/>
    <property type="match status" value="1"/>
</dbReference>
<organism evidence="4">
    <name type="scientific">Menopon gallinae</name>
    <name type="common">poultry shaft louse</name>
    <dbReference type="NCBI Taxonomy" id="328185"/>
    <lineage>
        <taxon>Eukaryota</taxon>
        <taxon>Metazoa</taxon>
        <taxon>Ecdysozoa</taxon>
        <taxon>Arthropoda</taxon>
        <taxon>Hexapoda</taxon>
        <taxon>Insecta</taxon>
        <taxon>Pterygota</taxon>
        <taxon>Neoptera</taxon>
        <taxon>Paraneoptera</taxon>
        <taxon>Psocodea</taxon>
        <taxon>Troctomorpha</taxon>
        <taxon>Phthiraptera</taxon>
        <taxon>Amblycera</taxon>
        <taxon>Menoponidae</taxon>
        <taxon>Menopon</taxon>
    </lineage>
</organism>
<dbReference type="AlphaFoldDB" id="A0AAW2I5X4"/>
<feature type="chain" id="PRO_5043688375" evidence="3">
    <location>
        <begin position="18"/>
        <end position="314"/>
    </location>
</feature>
<evidence type="ECO:0000313" key="4">
    <source>
        <dbReference type="EMBL" id="KAL0277502.1"/>
    </source>
</evidence>
<dbReference type="PANTHER" id="PTHR21879:SF12">
    <property type="entry name" value="OSIRIS 12"/>
    <property type="match status" value="1"/>
</dbReference>
<dbReference type="InterPro" id="IPR012464">
    <property type="entry name" value="DUF1676"/>
</dbReference>
<keyword evidence="3" id="KW-0732">Signal</keyword>
<comment type="caution">
    <text evidence="4">The sequence shown here is derived from an EMBL/GenBank/DDBJ whole genome shotgun (WGS) entry which is preliminary data.</text>
</comment>
<feature type="region of interest" description="Disordered" evidence="1">
    <location>
        <begin position="259"/>
        <end position="290"/>
    </location>
</feature>